<dbReference type="InterPro" id="IPR000357">
    <property type="entry name" value="HEAT"/>
</dbReference>
<dbReference type="InterPro" id="IPR021133">
    <property type="entry name" value="HEAT_type_2"/>
</dbReference>
<dbReference type="InterPro" id="IPR016024">
    <property type="entry name" value="ARM-type_fold"/>
</dbReference>
<dbReference type="SMART" id="SM00567">
    <property type="entry name" value="EZ_HEAT"/>
    <property type="match status" value="14"/>
</dbReference>
<protein>
    <recommendedName>
        <fullName evidence="5">HEAT repeat domain-containing protein</fullName>
    </recommendedName>
</protein>
<dbReference type="Gene3D" id="1.25.10.10">
    <property type="entry name" value="Leucine-rich Repeat Variant"/>
    <property type="match status" value="5"/>
</dbReference>
<proteinExistence type="predicted"/>
<comment type="function">
    <text evidence="2">Catalyzes the hydroxylation of the N(6)-(4-aminobutyl)-L-lysine intermediate produced by deoxyhypusine synthase/DHPS on a critical lysine of the eukaryotic translation initiation factor 5A/eIF-5A. This is the second step of the post-translational modification of that lysine into an unusual amino acid residue named hypusine. Hypusination is unique to mature eIF-5A factor and is essential for its function.</text>
</comment>
<comment type="caution">
    <text evidence="3">The sequence shown here is derived from an EMBL/GenBank/DDBJ whole genome shotgun (WGS) entry which is preliminary data.</text>
</comment>
<dbReference type="PANTHER" id="PTHR12697:SF38">
    <property type="entry name" value="PBS LYASE HEAT DOMAIN PROTEIN REPEAT-CONTAINING PROTEIN"/>
    <property type="match status" value="1"/>
</dbReference>
<dbReference type="SUPFAM" id="SSF48371">
    <property type="entry name" value="ARM repeat"/>
    <property type="match status" value="1"/>
</dbReference>
<keyword evidence="1" id="KW-0677">Repeat</keyword>
<dbReference type="PANTHER" id="PTHR12697">
    <property type="entry name" value="PBS LYASE HEAT-LIKE PROTEIN"/>
    <property type="match status" value="1"/>
</dbReference>
<dbReference type="PROSITE" id="PS51257">
    <property type="entry name" value="PROKAR_LIPOPROTEIN"/>
    <property type="match status" value="1"/>
</dbReference>
<dbReference type="EMBL" id="BEHT01000009">
    <property type="protein sequence ID" value="GBC98349.1"/>
    <property type="molecule type" value="Genomic_DNA"/>
</dbReference>
<evidence type="ECO:0000256" key="1">
    <source>
        <dbReference type="ARBA" id="ARBA00022737"/>
    </source>
</evidence>
<name>A0A2H5XAY5_9BACT</name>
<dbReference type="Pfam" id="PF02985">
    <property type="entry name" value="HEAT"/>
    <property type="match status" value="1"/>
</dbReference>
<dbReference type="GO" id="GO:0016491">
    <property type="term" value="F:oxidoreductase activity"/>
    <property type="evidence" value="ECO:0007669"/>
    <property type="project" value="TreeGrafter"/>
</dbReference>
<evidence type="ECO:0000256" key="2">
    <source>
        <dbReference type="ARBA" id="ARBA00045876"/>
    </source>
</evidence>
<reference evidence="4" key="1">
    <citation type="submission" date="2017-09" db="EMBL/GenBank/DDBJ databases">
        <title>Metaegenomics of thermophilic ammonia-oxidizing enrichment culture.</title>
        <authorList>
            <person name="Kato S."/>
            <person name="Suzuki K."/>
        </authorList>
    </citation>
    <scope>NUCLEOTIDE SEQUENCE [LARGE SCALE GENOMIC DNA]</scope>
</reference>
<evidence type="ECO:0008006" key="5">
    <source>
        <dbReference type="Google" id="ProtNLM"/>
    </source>
</evidence>
<gene>
    <name evidence="3" type="ORF">HRbin17_00851</name>
</gene>
<dbReference type="InterPro" id="IPR000225">
    <property type="entry name" value="Armadillo"/>
</dbReference>
<dbReference type="Pfam" id="PF13646">
    <property type="entry name" value="HEAT_2"/>
    <property type="match status" value="5"/>
</dbReference>
<dbReference type="AlphaFoldDB" id="A0A2H5XAY5"/>
<dbReference type="PROSITE" id="PS50077">
    <property type="entry name" value="HEAT_REPEAT"/>
    <property type="match status" value="2"/>
</dbReference>
<dbReference type="InterPro" id="IPR011989">
    <property type="entry name" value="ARM-like"/>
</dbReference>
<organism evidence="3 4">
    <name type="scientific">Candidatus Fervidibacter japonicus</name>
    <dbReference type="NCBI Taxonomy" id="2035412"/>
    <lineage>
        <taxon>Bacteria</taxon>
        <taxon>Candidatus Fervidibacterota</taxon>
        <taxon>Candidatus Fervidibacter</taxon>
    </lineage>
</organism>
<dbReference type="InterPro" id="IPR004155">
    <property type="entry name" value="PBS_lyase_HEAT"/>
</dbReference>
<sequence>MRRTVLFALALMLVVGCGESEQAKRAKVAGWVAQLKADPSLADKEAFTKQLTDYADIAAPAFAGLLKERDRKVQIAALKVLAQLKRLSVVDDIAAAAESPDPQVRIAAIQTLAAFGSPTTVRPIMERLRDPDPRVRAAAVEGLAGPGGRDAPPYLREVLPHLVTALDDPHPLIRQAAVNGLVKLRQWSLQALAKVREHGSPVARVEAAKAFRQICEALRADLDPQKNTDRLARRDTARYLGELRYRPAIPDLIKGLSDVDPEVRTACAYALGNMKAKTAASQLRKIMEDGKEEMPVRVAAAVALGQIGDMAGVRFLIDQLKSTDEKVRAAAVDALRTIGKPAARLLMQAARGDDPLQRWGALAALGETGDPRVAPVLLRALRDQSPDVRAVAAAALGKLRYRQAAPQLVRALGDPNERVQAHAEWALERLGDDALPALQKGAERSSLRWRIFRLMGRLKTRRAVSTLLEGLKDPNPRVRAMAAWALGEIGDRRAIAALQAALSDNSADVRREAALALGKLKATDAQSLLAERLRIDPDERVRAALQLALHRLATP</sequence>
<evidence type="ECO:0000313" key="3">
    <source>
        <dbReference type="EMBL" id="GBC98349.1"/>
    </source>
</evidence>
<dbReference type="SMART" id="SM00185">
    <property type="entry name" value="ARM"/>
    <property type="match status" value="4"/>
</dbReference>
<evidence type="ECO:0000313" key="4">
    <source>
        <dbReference type="Proteomes" id="UP000236173"/>
    </source>
</evidence>
<dbReference type="Proteomes" id="UP000236173">
    <property type="component" value="Unassembled WGS sequence"/>
</dbReference>
<accession>A0A2H5XAY5</accession>